<dbReference type="OrthoDB" id="9811352at2"/>
<dbReference type="GO" id="GO:0030288">
    <property type="term" value="C:outer membrane-bounded periplasmic space"/>
    <property type="evidence" value="ECO:0007669"/>
    <property type="project" value="InterPro"/>
</dbReference>
<dbReference type="EMBL" id="VMNK01000003">
    <property type="protein sequence ID" value="TVO58675.1"/>
    <property type="molecule type" value="Genomic_DNA"/>
</dbReference>
<evidence type="ECO:0000256" key="3">
    <source>
        <dbReference type="ARBA" id="ARBA00022748"/>
    </source>
</evidence>
<protein>
    <submittedName>
        <fullName evidence="7">DsbE family thiol:disulfide interchange protein</fullName>
    </submittedName>
</protein>
<dbReference type="SUPFAM" id="SSF52833">
    <property type="entry name" value="Thioredoxin-like"/>
    <property type="match status" value="1"/>
</dbReference>
<comment type="subcellular location">
    <subcellularLocation>
        <location evidence="1">Cell envelope</location>
    </subcellularLocation>
</comment>
<dbReference type="InterPro" id="IPR036249">
    <property type="entry name" value="Thioredoxin-like_sf"/>
</dbReference>
<comment type="similarity">
    <text evidence="2">Belongs to the thioredoxin family. DsbE subfamily.</text>
</comment>
<keyword evidence="8" id="KW-1185">Reference proteome</keyword>
<dbReference type="GO" id="GO:0015036">
    <property type="term" value="F:disulfide oxidoreductase activity"/>
    <property type="evidence" value="ECO:0007669"/>
    <property type="project" value="InterPro"/>
</dbReference>
<comment type="caution">
    <text evidence="7">The sequence shown here is derived from an EMBL/GenBank/DDBJ whole genome shotgun (WGS) entry which is preliminary data.</text>
</comment>
<dbReference type="PROSITE" id="PS51352">
    <property type="entry name" value="THIOREDOXIN_2"/>
    <property type="match status" value="1"/>
</dbReference>
<dbReference type="Pfam" id="PF08534">
    <property type="entry name" value="Redoxin"/>
    <property type="match status" value="1"/>
</dbReference>
<reference evidence="7 8" key="1">
    <citation type="submission" date="2019-07" db="EMBL/GenBank/DDBJ databases">
        <title>The pathways for chlorine oxyanion respiration interact through the shared metabolite chlorate.</title>
        <authorList>
            <person name="Barnum T.P."/>
            <person name="Cheng Y."/>
            <person name="Hill K.A."/>
            <person name="Lucas L.N."/>
            <person name="Carlson H.K."/>
            <person name="Coates J.D."/>
        </authorList>
    </citation>
    <scope>NUCLEOTIDE SEQUENCE [LARGE SCALE GENOMIC DNA]</scope>
    <source>
        <strain evidence="7 8">SFB-3</strain>
    </source>
</reference>
<dbReference type="InterPro" id="IPR004799">
    <property type="entry name" value="Periplasmic_diS_OxRdtase_DsbE"/>
</dbReference>
<gene>
    <name evidence="7" type="ORF">FHP91_03155</name>
</gene>
<accession>A0A557R0I4</accession>
<dbReference type="PANTHER" id="PTHR42852">
    <property type="entry name" value="THIOL:DISULFIDE INTERCHANGE PROTEIN DSBE"/>
    <property type="match status" value="1"/>
</dbReference>
<evidence type="ECO:0000256" key="2">
    <source>
        <dbReference type="ARBA" id="ARBA00007758"/>
    </source>
</evidence>
<dbReference type="InterPro" id="IPR050553">
    <property type="entry name" value="Thioredoxin_ResA/DsbE_sf"/>
</dbReference>
<organism evidence="7 8">
    <name type="scientific">Denitromonas halophila</name>
    <dbReference type="NCBI Taxonomy" id="1629404"/>
    <lineage>
        <taxon>Bacteria</taxon>
        <taxon>Pseudomonadati</taxon>
        <taxon>Pseudomonadota</taxon>
        <taxon>Betaproteobacteria</taxon>
        <taxon>Rhodocyclales</taxon>
        <taxon>Zoogloeaceae</taxon>
        <taxon>Denitromonas</taxon>
    </lineage>
</organism>
<dbReference type="GO" id="GO:0017004">
    <property type="term" value="P:cytochrome complex assembly"/>
    <property type="evidence" value="ECO:0007669"/>
    <property type="project" value="UniProtKB-KW"/>
</dbReference>
<evidence type="ECO:0000313" key="8">
    <source>
        <dbReference type="Proteomes" id="UP000319502"/>
    </source>
</evidence>
<dbReference type="PROSITE" id="PS00194">
    <property type="entry name" value="THIOREDOXIN_1"/>
    <property type="match status" value="1"/>
</dbReference>
<name>A0A557R0I4_9RHOO</name>
<dbReference type="RefSeq" id="WP_144308207.1">
    <property type="nucleotide sequence ID" value="NZ_VMNK01000003.1"/>
</dbReference>
<keyword evidence="4" id="KW-1015">Disulfide bond</keyword>
<dbReference type="InterPro" id="IPR013766">
    <property type="entry name" value="Thioredoxin_domain"/>
</dbReference>
<proteinExistence type="inferred from homology"/>
<dbReference type="CDD" id="cd03010">
    <property type="entry name" value="TlpA_like_DsbE"/>
    <property type="match status" value="1"/>
</dbReference>
<dbReference type="InterPro" id="IPR017937">
    <property type="entry name" value="Thioredoxin_CS"/>
</dbReference>
<keyword evidence="3" id="KW-0201">Cytochrome c-type biogenesis</keyword>
<feature type="domain" description="Thioredoxin" evidence="6">
    <location>
        <begin position="33"/>
        <end position="195"/>
    </location>
</feature>
<keyword evidence="5" id="KW-0676">Redox-active center</keyword>
<dbReference type="Proteomes" id="UP000319502">
    <property type="component" value="Unassembled WGS sequence"/>
</dbReference>
<evidence type="ECO:0000259" key="6">
    <source>
        <dbReference type="PROSITE" id="PS51352"/>
    </source>
</evidence>
<dbReference type="Gene3D" id="3.40.30.10">
    <property type="entry name" value="Glutaredoxin"/>
    <property type="match status" value="1"/>
</dbReference>
<evidence type="ECO:0000256" key="4">
    <source>
        <dbReference type="ARBA" id="ARBA00023157"/>
    </source>
</evidence>
<evidence type="ECO:0000256" key="1">
    <source>
        <dbReference type="ARBA" id="ARBA00004196"/>
    </source>
</evidence>
<evidence type="ECO:0000313" key="7">
    <source>
        <dbReference type="EMBL" id="TVO58675.1"/>
    </source>
</evidence>
<dbReference type="PANTHER" id="PTHR42852:SF6">
    <property type="entry name" value="THIOL:DISULFIDE INTERCHANGE PROTEIN DSBE"/>
    <property type="match status" value="1"/>
</dbReference>
<sequence>MKAKFLVPLFLFLLLVGFLGFGLSLNPREVPSPLIDKPAPDFTLARLDNPEQTLALADMKGQVWLLNVWASWCVACRQEHPVLVALAKRKEVPLVGLNYKEVRGDGGIDMRKVAAENELPMAIERARGWLQSHGDPYDVSILDINGRVGIDFGVYGVPETFLIDKQGVIRHKHIGPITPDALRDTILPKVAALKAES</sequence>
<dbReference type="AlphaFoldDB" id="A0A557R0I4"/>
<evidence type="ECO:0000256" key="5">
    <source>
        <dbReference type="ARBA" id="ARBA00023284"/>
    </source>
</evidence>
<dbReference type="InterPro" id="IPR013740">
    <property type="entry name" value="Redoxin"/>
</dbReference>